<dbReference type="Gene3D" id="3.40.50.720">
    <property type="entry name" value="NAD(P)-binding Rossmann-like Domain"/>
    <property type="match status" value="1"/>
</dbReference>
<feature type="compositionally biased region" description="Low complexity" evidence="4">
    <location>
        <begin position="7"/>
        <end position="21"/>
    </location>
</feature>
<evidence type="ECO:0000313" key="6">
    <source>
        <dbReference type="Proteomes" id="UP000316921"/>
    </source>
</evidence>
<keyword evidence="6" id="KW-1185">Reference proteome</keyword>
<dbReference type="GO" id="GO:0016491">
    <property type="term" value="F:oxidoreductase activity"/>
    <property type="evidence" value="ECO:0007669"/>
    <property type="project" value="UniProtKB-KW"/>
</dbReference>
<evidence type="ECO:0000256" key="4">
    <source>
        <dbReference type="SAM" id="MobiDB-lite"/>
    </source>
</evidence>
<reference evidence="5 6" key="1">
    <citation type="submission" date="2019-02" db="EMBL/GenBank/DDBJ databases">
        <title>Deep-cultivation of Planctomycetes and their phenomic and genomic characterization uncovers novel biology.</title>
        <authorList>
            <person name="Wiegand S."/>
            <person name="Jogler M."/>
            <person name="Boedeker C."/>
            <person name="Pinto D."/>
            <person name="Vollmers J."/>
            <person name="Rivas-Marin E."/>
            <person name="Kohn T."/>
            <person name="Peeters S.H."/>
            <person name="Heuer A."/>
            <person name="Rast P."/>
            <person name="Oberbeckmann S."/>
            <person name="Bunk B."/>
            <person name="Jeske O."/>
            <person name="Meyerdierks A."/>
            <person name="Storesund J.E."/>
            <person name="Kallscheuer N."/>
            <person name="Luecker S."/>
            <person name="Lage O.M."/>
            <person name="Pohl T."/>
            <person name="Merkel B.J."/>
            <person name="Hornburger P."/>
            <person name="Mueller R.-W."/>
            <person name="Bruemmer F."/>
            <person name="Labrenz M."/>
            <person name="Spormann A.M."/>
            <person name="Op den Camp H."/>
            <person name="Overmann J."/>
            <person name="Amann R."/>
            <person name="Jetten M.S.M."/>
            <person name="Mascher T."/>
            <person name="Medema M.H."/>
            <person name="Devos D.P."/>
            <person name="Kaster A.-K."/>
            <person name="Ovreas L."/>
            <person name="Rohde M."/>
            <person name="Galperin M.Y."/>
            <person name="Jogler C."/>
        </authorList>
    </citation>
    <scope>NUCLEOTIDE SEQUENCE [LARGE SCALE GENOMIC DNA]</scope>
    <source>
        <strain evidence="5 6">Pla133</strain>
    </source>
</reference>
<organism evidence="5 6">
    <name type="scientific">Engelhardtia mirabilis</name>
    <dbReference type="NCBI Taxonomy" id="2528011"/>
    <lineage>
        <taxon>Bacteria</taxon>
        <taxon>Pseudomonadati</taxon>
        <taxon>Planctomycetota</taxon>
        <taxon>Planctomycetia</taxon>
        <taxon>Planctomycetia incertae sedis</taxon>
        <taxon>Engelhardtia</taxon>
    </lineage>
</organism>
<dbReference type="InterPro" id="IPR002347">
    <property type="entry name" value="SDR_fam"/>
</dbReference>
<evidence type="ECO:0000313" key="5">
    <source>
        <dbReference type="EMBL" id="QDU67622.1"/>
    </source>
</evidence>
<dbReference type="PANTHER" id="PTHR44196:SF3">
    <property type="entry name" value="SHORT CHAIN DEHYDROGENASE FAMILY PROTEIN"/>
    <property type="match status" value="1"/>
</dbReference>
<dbReference type="RefSeq" id="WP_145065949.1">
    <property type="nucleotide sequence ID" value="NZ_CP036287.1"/>
</dbReference>
<evidence type="ECO:0000256" key="3">
    <source>
        <dbReference type="RuleBase" id="RU000363"/>
    </source>
</evidence>
<feature type="region of interest" description="Disordered" evidence="4">
    <location>
        <begin position="1"/>
        <end position="28"/>
    </location>
</feature>
<proteinExistence type="inferred from homology"/>
<protein>
    <submittedName>
        <fullName evidence="5">Putative oxidoreductase</fullName>
        <ecNumber evidence="5">1.-.-.-</ecNumber>
    </submittedName>
</protein>
<dbReference type="Pfam" id="PF00106">
    <property type="entry name" value="adh_short"/>
    <property type="match status" value="1"/>
</dbReference>
<dbReference type="InterPro" id="IPR036291">
    <property type="entry name" value="NAD(P)-bd_dom_sf"/>
</dbReference>
<name>A0A518BKX4_9BACT</name>
<sequence length="281" mass="30036">MPDATSAAPTDRPTPAQAAAPARPPALSGVPVDQRRAIVVGASSGIGAALVRQLVSEGYHVAALARRAEELDKLAAESEHLGVTSGGRVLTRTHDVLDITAIPTLFEDLVRELGGLDLLIYAAGVMPAMEPREYDTAKDLFTLNVNTAGCIAWCNPAAHLFTSQTRGTIVGVSSIAGDRGRKGFPVYCTSKAAMNTYLEALRNRLSEVGVHVCTIKPGFVDTAMTKGMDGLFWLSTPEEASAQILAAARNRVNTRYVKGRWWIVGTIIKLIPSVVFRRLSI</sequence>
<dbReference type="PROSITE" id="PS00061">
    <property type="entry name" value="ADH_SHORT"/>
    <property type="match status" value="1"/>
</dbReference>
<dbReference type="AlphaFoldDB" id="A0A518BKX4"/>
<comment type="similarity">
    <text evidence="1 3">Belongs to the short-chain dehydrogenases/reductases (SDR) family.</text>
</comment>
<accession>A0A518BKX4</accession>
<evidence type="ECO:0000256" key="2">
    <source>
        <dbReference type="ARBA" id="ARBA00023002"/>
    </source>
</evidence>
<dbReference type="PRINTS" id="PR00080">
    <property type="entry name" value="SDRFAMILY"/>
</dbReference>
<dbReference type="EC" id="1.-.-.-" evidence="5"/>
<dbReference type="PRINTS" id="PR00081">
    <property type="entry name" value="GDHRDH"/>
</dbReference>
<dbReference type="KEGG" id="pbap:Pla133_27100"/>
<gene>
    <name evidence="5" type="ORF">Pla133_27100</name>
</gene>
<dbReference type="PANTHER" id="PTHR44196">
    <property type="entry name" value="DEHYDROGENASE/REDUCTASE SDR FAMILY MEMBER 7B"/>
    <property type="match status" value="1"/>
</dbReference>
<dbReference type="EMBL" id="CP036287">
    <property type="protein sequence ID" value="QDU67622.1"/>
    <property type="molecule type" value="Genomic_DNA"/>
</dbReference>
<dbReference type="GO" id="GO:0016020">
    <property type="term" value="C:membrane"/>
    <property type="evidence" value="ECO:0007669"/>
    <property type="project" value="TreeGrafter"/>
</dbReference>
<dbReference type="SUPFAM" id="SSF51735">
    <property type="entry name" value="NAD(P)-binding Rossmann-fold domains"/>
    <property type="match status" value="1"/>
</dbReference>
<keyword evidence="2 5" id="KW-0560">Oxidoreductase</keyword>
<evidence type="ECO:0000256" key="1">
    <source>
        <dbReference type="ARBA" id="ARBA00006484"/>
    </source>
</evidence>
<dbReference type="InterPro" id="IPR020904">
    <property type="entry name" value="Sc_DH/Rdtase_CS"/>
</dbReference>
<dbReference type="Proteomes" id="UP000316921">
    <property type="component" value="Chromosome"/>
</dbReference>